<organism evidence="2">
    <name type="scientific">mine drainage metagenome</name>
    <dbReference type="NCBI Taxonomy" id="410659"/>
    <lineage>
        <taxon>unclassified sequences</taxon>
        <taxon>metagenomes</taxon>
        <taxon>ecological metagenomes</taxon>
    </lineage>
</organism>
<dbReference type="AlphaFoldDB" id="A0A1J5R296"/>
<feature type="compositionally biased region" description="Basic and acidic residues" evidence="1">
    <location>
        <begin position="22"/>
        <end position="35"/>
    </location>
</feature>
<proteinExistence type="predicted"/>
<name>A0A1J5R296_9ZZZZ</name>
<gene>
    <name evidence="2" type="ORF">GALL_284890</name>
</gene>
<evidence type="ECO:0000313" key="2">
    <source>
        <dbReference type="EMBL" id="OIQ89602.1"/>
    </source>
</evidence>
<protein>
    <submittedName>
        <fullName evidence="2">Uncharacterized protein</fullName>
    </submittedName>
</protein>
<feature type="region of interest" description="Disordered" evidence="1">
    <location>
        <begin position="14"/>
        <end position="56"/>
    </location>
</feature>
<reference evidence="2" key="1">
    <citation type="submission" date="2016-10" db="EMBL/GenBank/DDBJ databases">
        <title>Sequence of Gallionella enrichment culture.</title>
        <authorList>
            <person name="Poehlein A."/>
            <person name="Muehling M."/>
            <person name="Daniel R."/>
        </authorList>
    </citation>
    <scope>NUCLEOTIDE SEQUENCE</scope>
</reference>
<evidence type="ECO:0000256" key="1">
    <source>
        <dbReference type="SAM" id="MobiDB-lite"/>
    </source>
</evidence>
<dbReference type="EMBL" id="MLJW01000323">
    <property type="protein sequence ID" value="OIQ89602.1"/>
    <property type="molecule type" value="Genomic_DNA"/>
</dbReference>
<comment type="caution">
    <text evidence="2">The sequence shown here is derived from an EMBL/GenBank/DDBJ whole genome shotgun (WGS) entry which is preliminary data.</text>
</comment>
<feature type="compositionally biased region" description="Basic and acidic residues" evidence="1">
    <location>
        <begin position="45"/>
        <end position="56"/>
    </location>
</feature>
<accession>A0A1J5R296</accession>
<sequence length="97" mass="10857">MRFVERLVPVVENNGDVNDAIARFDRNSEPAEPPDRNPPPGTGAIERHPAQVRVGDRGERHVDWNLDRLTCVTGLRQMCGDEPRHGACHRRTVPGGR</sequence>